<dbReference type="PANTHER" id="PTHR11709">
    <property type="entry name" value="MULTI-COPPER OXIDASE"/>
    <property type="match status" value="1"/>
</dbReference>
<dbReference type="RefSeq" id="XP_062682915.1">
    <property type="nucleotide sequence ID" value="XM_062821176.1"/>
</dbReference>
<evidence type="ECO:0000259" key="14">
    <source>
        <dbReference type="Pfam" id="PF07731"/>
    </source>
</evidence>
<gene>
    <name evidence="16" type="ORF">B0H65DRAFT_157202</name>
</gene>
<keyword evidence="10" id="KW-0325">Glycoprotein</keyword>
<dbReference type="FunFam" id="2.60.40.420:FF:000045">
    <property type="entry name" value="Laccase 2"/>
    <property type="match status" value="1"/>
</dbReference>
<dbReference type="InterPro" id="IPR011707">
    <property type="entry name" value="Cu-oxidase-like_N"/>
</dbReference>
<evidence type="ECO:0000256" key="3">
    <source>
        <dbReference type="ARBA" id="ARBA00010609"/>
    </source>
</evidence>
<evidence type="ECO:0000256" key="7">
    <source>
        <dbReference type="ARBA" id="ARBA00023002"/>
    </source>
</evidence>
<evidence type="ECO:0000256" key="12">
    <source>
        <dbReference type="SAM" id="SignalP"/>
    </source>
</evidence>
<reference evidence="16" key="2">
    <citation type="submission" date="2023-06" db="EMBL/GenBank/DDBJ databases">
        <authorList>
            <consortium name="Lawrence Berkeley National Laboratory"/>
            <person name="Haridas S."/>
            <person name="Hensen N."/>
            <person name="Bonometti L."/>
            <person name="Westerberg I."/>
            <person name="Brannstrom I.O."/>
            <person name="Guillou S."/>
            <person name="Cros-Aarteil S."/>
            <person name="Calhoun S."/>
            <person name="Kuo A."/>
            <person name="Mondo S."/>
            <person name="Pangilinan J."/>
            <person name="Riley R."/>
            <person name="Labutti K."/>
            <person name="Andreopoulos B."/>
            <person name="Lipzen A."/>
            <person name="Chen C."/>
            <person name="Yanf M."/>
            <person name="Daum C."/>
            <person name="Ng V."/>
            <person name="Clum A."/>
            <person name="Steindorff A."/>
            <person name="Ohm R."/>
            <person name="Martin F."/>
            <person name="Silar P."/>
            <person name="Natvig D."/>
            <person name="Lalanne C."/>
            <person name="Gautier V."/>
            <person name="Ament-Velasquez S.L."/>
            <person name="Kruys A."/>
            <person name="Hutchinson M.I."/>
            <person name="Powell A.J."/>
            <person name="Barry K."/>
            <person name="Miller A.N."/>
            <person name="Grigoriev I.V."/>
            <person name="Debuchy R."/>
            <person name="Gladieux P."/>
            <person name="Thoren M.H."/>
            <person name="Johannesson H."/>
        </authorList>
    </citation>
    <scope>NUCLEOTIDE SEQUENCE</scope>
    <source>
        <strain evidence="16">CBS 560.94</strain>
    </source>
</reference>
<sequence length="626" mass="68753">MKFFGIAAIVAGLLAPSLVLGAPAPGNEGRNLLTPVDKRQDFQAEGYGGGGGGGCNSPSNRQCWSQGYNINTDYELGTPNTGNTRRYTLDLTETDNWIGPDGVKKDKVMMVNGKIIGPTLQADWGDYLEITVINRLKTNGTSIHWHGMHQRNSNIQDGVNGVTECPIPPNGGSKVYRFRATQYGTSWYHSHFSAQYGNGIVGSIVINGPASANYDIDLGPFPLMDYYYETADRIALLTQHAGPPPSDNVLFNGFAKHPTTGAGQYATVSLTPGKKHRLRLINTSVENHFQLSLVNHSMTIISADLVPVIPRKVDSLLLGVGQRYDVIIDANQNPKQAGYGNYWFNVTFGGSGFCGTSHNPKPAAIFRYQGVPNALPTIQGVAPPDHQCLDLNDLKPVVQRSFNTNSIALNPGNEIPITLDGFVWRVNGTAINVDWNKPVLEYVLTGDTNYPQSENIVKIDGVNQWKYWLIENDPDGTISLPHPIHLHGHDFLILGRSPDANVSSQTRYVFDPVVDIPHLNGTNPTRRDVAMLPAKGWLLIAFRTDNPGAWLMHCHIAWHVSGGLSNQFLERAQDLKNGISNADKRAFNDNCNAWRGYFPNNDPNPKNDSGLRVISGVKAREVKLDW</sequence>
<comment type="caution">
    <text evidence="16">The sequence shown here is derived from an EMBL/GenBank/DDBJ whole genome shotgun (WGS) entry which is preliminary data.</text>
</comment>
<dbReference type="Gene3D" id="2.60.40.420">
    <property type="entry name" value="Cupredoxins - blue copper proteins"/>
    <property type="match status" value="3"/>
</dbReference>
<name>A0AAE0JH85_9PEZI</name>
<dbReference type="Pfam" id="PF07732">
    <property type="entry name" value="Cu-oxidase_3"/>
    <property type="match status" value="1"/>
</dbReference>
<dbReference type="Pfam" id="PF07731">
    <property type="entry name" value="Cu-oxidase_2"/>
    <property type="match status" value="1"/>
</dbReference>
<dbReference type="GeneID" id="87858330"/>
<evidence type="ECO:0000256" key="10">
    <source>
        <dbReference type="ARBA" id="ARBA00023180"/>
    </source>
</evidence>
<feature type="domain" description="Plastocyanin-like" evidence="13">
    <location>
        <begin position="221"/>
        <end position="370"/>
    </location>
</feature>
<dbReference type="AlphaFoldDB" id="A0AAE0JH85"/>
<evidence type="ECO:0000256" key="4">
    <source>
        <dbReference type="ARBA" id="ARBA00012297"/>
    </source>
</evidence>
<dbReference type="EMBL" id="JAUEPP010000003">
    <property type="protein sequence ID" value="KAK3347833.1"/>
    <property type="molecule type" value="Genomic_DNA"/>
</dbReference>
<dbReference type="InterPro" id="IPR011706">
    <property type="entry name" value="Cu-oxidase_C"/>
</dbReference>
<evidence type="ECO:0000313" key="16">
    <source>
        <dbReference type="EMBL" id="KAK3347833.1"/>
    </source>
</evidence>
<dbReference type="GO" id="GO:0005507">
    <property type="term" value="F:copper ion binding"/>
    <property type="evidence" value="ECO:0007669"/>
    <property type="project" value="InterPro"/>
</dbReference>
<protein>
    <recommendedName>
        <fullName evidence="4">laccase</fullName>
        <ecNumber evidence="4">1.10.3.2</ecNumber>
    </recommendedName>
</protein>
<evidence type="ECO:0000256" key="6">
    <source>
        <dbReference type="ARBA" id="ARBA00022729"/>
    </source>
</evidence>
<reference evidence="16" key="1">
    <citation type="journal article" date="2023" name="Mol. Phylogenet. Evol.">
        <title>Genome-scale phylogeny and comparative genomics of the fungal order Sordariales.</title>
        <authorList>
            <person name="Hensen N."/>
            <person name="Bonometti L."/>
            <person name="Westerberg I."/>
            <person name="Brannstrom I.O."/>
            <person name="Guillou S."/>
            <person name="Cros-Aarteil S."/>
            <person name="Calhoun S."/>
            <person name="Haridas S."/>
            <person name="Kuo A."/>
            <person name="Mondo S."/>
            <person name="Pangilinan J."/>
            <person name="Riley R."/>
            <person name="LaButti K."/>
            <person name="Andreopoulos B."/>
            <person name="Lipzen A."/>
            <person name="Chen C."/>
            <person name="Yan M."/>
            <person name="Daum C."/>
            <person name="Ng V."/>
            <person name="Clum A."/>
            <person name="Steindorff A."/>
            <person name="Ohm R.A."/>
            <person name="Martin F."/>
            <person name="Silar P."/>
            <person name="Natvig D.O."/>
            <person name="Lalanne C."/>
            <person name="Gautier V."/>
            <person name="Ament-Velasquez S.L."/>
            <person name="Kruys A."/>
            <person name="Hutchinson M.I."/>
            <person name="Powell A.J."/>
            <person name="Barry K."/>
            <person name="Miller A.N."/>
            <person name="Grigoriev I.V."/>
            <person name="Debuchy R."/>
            <person name="Gladieux P."/>
            <person name="Hiltunen Thoren M."/>
            <person name="Johannesson H."/>
        </authorList>
    </citation>
    <scope>NUCLEOTIDE SEQUENCE</scope>
    <source>
        <strain evidence="16">CBS 560.94</strain>
    </source>
</reference>
<keyword evidence="17" id="KW-1185">Reference proteome</keyword>
<evidence type="ECO:0000259" key="13">
    <source>
        <dbReference type="Pfam" id="PF00394"/>
    </source>
</evidence>
<dbReference type="InterPro" id="IPR002355">
    <property type="entry name" value="Cu_oxidase_Cu_BS"/>
</dbReference>
<keyword evidence="7" id="KW-0560">Oxidoreductase</keyword>
<feature type="domain" description="Plastocyanin-like" evidence="15">
    <location>
        <begin position="98"/>
        <end position="210"/>
    </location>
</feature>
<dbReference type="EC" id="1.10.3.2" evidence="4"/>
<dbReference type="CDD" id="cd13854">
    <property type="entry name" value="CuRO_1_MaLCC_like"/>
    <property type="match status" value="1"/>
</dbReference>
<evidence type="ECO:0000313" key="17">
    <source>
        <dbReference type="Proteomes" id="UP001278500"/>
    </source>
</evidence>
<evidence type="ECO:0000259" key="15">
    <source>
        <dbReference type="Pfam" id="PF07732"/>
    </source>
</evidence>
<dbReference type="InterPro" id="IPR008972">
    <property type="entry name" value="Cupredoxin"/>
</dbReference>
<dbReference type="InterPro" id="IPR001117">
    <property type="entry name" value="Cu-oxidase_2nd"/>
</dbReference>
<evidence type="ECO:0000256" key="11">
    <source>
        <dbReference type="ARBA" id="ARBA00023185"/>
    </source>
</evidence>
<comment type="catalytic activity">
    <reaction evidence="1">
        <text>4 hydroquinone + O2 = 4 benzosemiquinone + 2 H2O</text>
        <dbReference type="Rhea" id="RHEA:11276"/>
        <dbReference type="ChEBI" id="CHEBI:15377"/>
        <dbReference type="ChEBI" id="CHEBI:15379"/>
        <dbReference type="ChEBI" id="CHEBI:17594"/>
        <dbReference type="ChEBI" id="CHEBI:17977"/>
        <dbReference type="EC" id="1.10.3.2"/>
    </reaction>
</comment>
<dbReference type="Pfam" id="PF00394">
    <property type="entry name" value="Cu-oxidase"/>
    <property type="match status" value="1"/>
</dbReference>
<feature type="signal peptide" evidence="12">
    <location>
        <begin position="1"/>
        <end position="21"/>
    </location>
</feature>
<dbReference type="Proteomes" id="UP001278500">
    <property type="component" value="Unassembled WGS sequence"/>
</dbReference>
<keyword evidence="11" id="KW-0439">Lignin degradation</keyword>
<dbReference type="InterPro" id="IPR033138">
    <property type="entry name" value="Cu_oxidase_CS"/>
</dbReference>
<keyword evidence="6 12" id="KW-0732">Signal</keyword>
<dbReference type="CDD" id="cd13901">
    <property type="entry name" value="CuRO_3_MaLCC_like"/>
    <property type="match status" value="1"/>
</dbReference>
<evidence type="ECO:0000256" key="2">
    <source>
        <dbReference type="ARBA" id="ARBA00001935"/>
    </source>
</evidence>
<dbReference type="PROSITE" id="PS00079">
    <property type="entry name" value="MULTICOPPER_OXIDASE1"/>
    <property type="match status" value="1"/>
</dbReference>
<dbReference type="GO" id="GO:0052716">
    <property type="term" value="F:hydroquinone:oxygen oxidoreductase activity"/>
    <property type="evidence" value="ECO:0007669"/>
    <property type="project" value="UniProtKB-EC"/>
</dbReference>
<dbReference type="SUPFAM" id="SSF49503">
    <property type="entry name" value="Cupredoxins"/>
    <property type="match status" value="3"/>
</dbReference>
<comment type="cofactor">
    <cofactor evidence="2">
        <name>Cu cation</name>
        <dbReference type="ChEBI" id="CHEBI:23378"/>
    </cofactor>
</comment>
<keyword evidence="9" id="KW-1015">Disulfide bond</keyword>
<dbReference type="CDD" id="cd13880">
    <property type="entry name" value="CuRO_2_MaLCC_like"/>
    <property type="match status" value="1"/>
</dbReference>
<dbReference type="FunFam" id="2.60.40.420:FF:000021">
    <property type="entry name" value="Extracellular dihydrogeodin oxidase/laccase"/>
    <property type="match status" value="1"/>
</dbReference>
<dbReference type="FunFam" id="2.60.40.420:FF:000046">
    <property type="entry name" value="Multicopper oxidase"/>
    <property type="match status" value="1"/>
</dbReference>
<evidence type="ECO:0000256" key="5">
    <source>
        <dbReference type="ARBA" id="ARBA00022723"/>
    </source>
</evidence>
<dbReference type="PROSITE" id="PS00080">
    <property type="entry name" value="MULTICOPPER_OXIDASE2"/>
    <property type="match status" value="1"/>
</dbReference>
<feature type="domain" description="Plastocyanin-like" evidence="14">
    <location>
        <begin position="434"/>
        <end position="573"/>
    </location>
</feature>
<feature type="chain" id="PRO_5042186319" description="laccase" evidence="12">
    <location>
        <begin position="22"/>
        <end position="626"/>
    </location>
</feature>
<dbReference type="InterPro" id="IPR045087">
    <property type="entry name" value="Cu-oxidase_fam"/>
</dbReference>
<evidence type="ECO:0000256" key="8">
    <source>
        <dbReference type="ARBA" id="ARBA00023008"/>
    </source>
</evidence>
<accession>A0AAE0JH85</accession>
<dbReference type="GO" id="GO:0046274">
    <property type="term" value="P:lignin catabolic process"/>
    <property type="evidence" value="ECO:0007669"/>
    <property type="project" value="UniProtKB-KW"/>
</dbReference>
<evidence type="ECO:0000256" key="9">
    <source>
        <dbReference type="ARBA" id="ARBA00023157"/>
    </source>
</evidence>
<proteinExistence type="inferred from homology"/>
<comment type="similarity">
    <text evidence="3">Belongs to the multicopper oxidase family.</text>
</comment>
<keyword evidence="8" id="KW-0186">Copper</keyword>
<evidence type="ECO:0000256" key="1">
    <source>
        <dbReference type="ARBA" id="ARBA00000349"/>
    </source>
</evidence>
<keyword evidence="5" id="KW-0479">Metal-binding</keyword>
<dbReference type="PANTHER" id="PTHR11709:SF87">
    <property type="entry name" value="LACCASE"/>
    <property type="match status" value="1"/>
</dbReference>
<organism evidence="16 17">
    <name type="scientific">Neurospora tetraspora</name>
    <dbReference type="NCBI Taxonomy" id="94610"/>
    <lineage>
        <taxon>Eukaryota</taxon>
        <taxon>Fungi</taxon>
        <taxon>Dikarya</taxon>
        <taxon>Ascomycota</taxon>
        <taxon>Pezizomycotina</taxon>
        <taxon>Sordariomycetes</taxon>
        <taxon>Sordariomycetidae</taxon>
        <taxon>Sordariales</taxon>
        <taxon>Sordariaceae</taxon>
        <taxon>Neurospora</taxon>
    </lineage>
</organism>